<dbReference type="AlphaFoldDB" id="A0A0V0HPF3"/>
<proteinExistence type="predicted"/>
<sequence>MLHLLFKCLPIVWKNLTLESTGITKRGEYSSKQLGPKVSSYVPGLLCMHFFSFLTTSPGIVMISDSIER</sequence>
<organism evidence="1">
    <name type="scientific">Solanum chacoense</name>
    <name type="common">Chaco potato</name>
    <dbReference type="NCBI Taxonomy" id="4108"/>
    <lineage>
        <taxon>Eukaryota</taxon>
        <taxon>Viridiplantae</taxon>
        <taxon>Streptophyta</taxon>
        <taxon>Embryophyta</taxon>
        <taxon>Tracheophyta</taxon>
        <taxon>Spermatophyta</taxon>
        <taxon>Magnoliopsida</taxon>
        <taxon>eudicotyledons</taxon>
        <taxon>Gunneridae</taxon>
        <taxon>Pentapetalae</taxon>
        <taxon>asterids</taxon>
        <taxon>lamiids</taxon>
        <taxon>Solanales</taxon>
        <taxon>Solanaceae</taxon>
        <taxon>Solanoideae</taxon>
        <taxon>Solaneae</taxon>
        <taxon>Solanum</taxon>
    </lineage>
</organism>
<name>A0A0V0HPF3_SOLCH</name>
<evidence type="ECO:0000313" key="1">
    <source>
        <dbReference type="EMBL" id="JAP22274.1"/>
    </source>
</evidence>
<reference evidence="1" key="1">
    <citation type="submission" date="2015-12" db="EMBL/GenBank/DDBJ databases">
        <title>Gene expression during late stages of embryo sac development: a critical building block for successful pollen-pistil interactions.</title>
        <authorList>
            <person name="Liu Y."/>
            <person name="Joly V."/>
            <person name="Sabar M."/>
            <person name="Matton D.P."/>
        </authorList>
    </citation>
    <scope>NUCLEOTIDE SEQUENCE</scope>
</reference>
<dbReference type="EMBL" id="GEDG01016747">
    <property type="protein sequence ID" value="JAP22274.1"/>
    <property type="molecule type" value="Transcribed_RNA"/>
</dbReference>
<dbReference type="EMBL" id="GEDG01016704">
    <property type="protein sequence ID" value="JAP22313.1"/>
    <property type="molecule type" value="Transcribed_RNA"/>
</dbReference>
<accession>A0A0V0HPF3</accession>
<protein>
    <submittedName>
        <fullName evidence="1">Putative ovule protein</fullName>
    </submittedName>
</protein>